<organism evidence="2 3">
    <name type="scientific">Prochlorococcus marinus CUG1433</name>
    <dbReference type="NCBI Taxonomy" id="2774506"/>
    <lineage>
        <taxon>Bacteria</taxon>
        <taxon>Bacillati</taxon>
        <taxon>Cyanobacteriota</taxon>
        <taxon>Cyanophyceae</taxon>
        <taxon>Synechococcales</taxon>
        <taxon>Prochlorococcaceae</taxon>
        <taxon>Prochlorococcus</taxon>
    </lineage>
</organism>
<protein>
    <submittedName>
        <fullName evidence="2">Uncharacterized protein</fullName>
    </submittedName>
</protein>
<comment type="caution">
    <text evidence="2">The sequence shown here is derived from an EMBL/GenBank/DDBJ whole genome shotgun (WGS) entry which is preliminary data.</text>
</comment>
<evidence type="ECO:0000313" key="3">
    <source>
        <dbReference type="Proteomes" id="UP000668060"/>
    </source>
</evidence>
<accession>A0A9D9FYN9</accession>
<keyword evidence="1" id="KW-0812">Transmembrane</keyword>
<keyword evidence="1" id="KW-1133">Transmembrane helix</keyword>
<evidence type="ECO:0000256" key="1">
    <source>
        <dbReference type="SAM" id="Phobius"/>
    </source>
</evidence>
<keyword evidence="1" id="KW-0472">Membrane</keyword>
<gene>
    <name evidence="2" type="ORF">JJ842_07840</name>
</gene>
<feature type="transmembrane region" description="Helical" evidence="1">
    <location>
        <begin position="124"/>
        <end position="144"/>
    </location>
</feature>
<reference evidence="2" key="1">
    <citation type="journal article" date="2021" name="Front. Mar. Sci.">
        <title>Genomes of Diverse Isolates of Prochlorococcus High-Light-Adapted Clade II in the Western Pacific Ocean.</title>
        <authorList>
            <person name="Yan W."/>
            <person name="Feng X."/>
            <person name="Zhang W."/>
            <person name="Nawaz M.Z."/>
            <person name="Luo T."/>
            <person name="Zhang R."/>
            <person name="Jiao N."/>
        </authorList>
    </citation>
    <scope>NUCLEOTIDE SEQUENCE</scope>
    <source>
        <strain evidence="2">CUG1433</strain>
    </source>
</reference>
<evidence type="ECO:0000313" key="2">
    <source>
        <dbReference type="EMBL" id="MBO6971821.1"/>
    </source>
</evidence>
<dbReference type="EMBL" id="JAEPLN010000001">
    <property type="protein sequence ID" value="MBO6971821.1"/>
    <property type="molecule type" value="Genomic_DNA"/>
</dbReference>
<feature type="transmembrane region" description="Helical" evidence="1">
    <location>
        <begin position="53"/>
        <end position="78"/>
    </location>
</feature>
<dbReference type="Proteomes" id="UP000668060">
    <property type="component" value="Unassembled WGS sequence"/>
</dbReference>
<proteinExistence type="predicted"/>
<dbReference type="AlphaFoldDB" id="A0A9D9FYN9"/>
<name>A0A9D9FYN9_PROMR</name>
<sequence length="449" mass="53243">MNNKFTSLRFLLLISDGYQINLQKLNTKFTQYLELIRNTTDINKKSNFLIKNIFYVFYLFYLISPIHFLFLFLFYFFINYLSNKKVILSLNSSLLNRWKRFINYKGVLTVVLDNKFNKIFLKRLPYKLCFFIICNFITLLISYISNSKSRENIIVDVITFKKFLNDFMIGVFISGHKINSSLDGAAYTLTYSKYIGIKFINKKINVNALQVHAASKEPMMIFFQADKVLSMNLKTSIALPQVTGERKEIIVGSRLLDNYINKDYRSLLYKPLDNTFLVLFGNTHHPKGLYYGSHHNTIYKKFLDDLIKLSEIFPDWQFYYLHHRNYKLNYENNYLMDSSFKELDSKLNVYSTSLKYSFVVSYASTVVTELYSYHPNIYLYSPLGQSPYRVIDDNFRFISNFSILRKKLENINKVINQKDPKNIYHSYIDSIDFDERVYKACLNKNDKSF</sequence>